<keyword evidence="1" id="KW-0812">Transmembrane</keyword>
<dbReference type="EMBL" id="UOFG01000179">
    <property type="protein sequence ID" value="VAW62700.1"/>
    <property type="molecule type" value="Genomic_DNA"/>
</dbReference>
<gene>
    <name evidence="2" type="ORF">MNBD_GAMMA11-230</name>
</gene>
<proteinExistence type="predicted"/>
<feature type="transmembrane region" description="Helical" evidence="1">
    <location>
        <begin position="127"/>
        <end position="145"/>
    </location>
</feature>
<name>A0A3B0XDN7_9ZZZZ</name>
<evidence type="ECO:0008006" key="3">
    <source>
        <dbReference type="Google" id="ProtNLM"/>
    </source>
</evidence>
<dbReference type="AlphaFoldDB" id="A0A3B0XDN7"/>
<evidence type="ECO:0000256" key="1">
    <source>
        <dbReference type="SAM" id="Phobius"/>
    </source>
</evidence>
<protein>
    <recommendedName>
        <fullName evidence="3">PEP-CTERM protein-sorting domain-containing protein</fullName>
    </recommendedName>
</protein>
<keyword evidence="1" id="KW-1133">Transmembrane helix</keyword>
<reference evidence="2" key="1">
    <citation type="submission" date="2018-06" db="EMBL/GenBank/DDBJ databases">
        <authorList>
            <person name="Zhirakovskaya E."/>
        </authorList>
    </citation>
    <scope>NUCLEOTIDE SEQUENCE</scope>
</reference>
<organism evidence="2">
    <name type="scientific">hydrothermal vent metagenome</name>
    <dbReference type="NCBI Taxonomy" id="652676"/>
    <lineage>
        <taxon>unclassified sequences</taxon>
        <taxon>metagenomes</taxon>
        <taxon>ecological metagenomes</taxon>
    </lineage>
</organism>
<sequence length="155" mass="17200">MSRGLELMRLIIPVFFFAGPEGITIKKVSVSNRGSFVFNVTEDSFFNYSWGEVPGLFGFYTGRLLLENEVGDFILECRQTTSCFQGSSGRLYLAQGEYALSYAALTELAPGSIFGSEISFTFEASPVPVPAAVWLFISGLLGLFMRIRRYVVICK</sequence>
<keyword evidence="1" id="KW-0472">Membrane</keyword>
<accession>A0A3B0XDN7</accession>
<evidence type="ECO:0000313" key="2">
    <source>
        <dbReference type="EMBL" id="VAW62700.1"/>
    </source>
</evidence>